<keyword evidence="2" id="KW-0732">Signal</keyword>
<feature type="signal peptide" evidence="2">
    <location>
        <begin position="1"/>
        <end position="22"/>
    </location>
</feature>
<evidence type="ECO:0000256" key="2">
    <source>
        <dbReference type="SAM" id="SignalP"/>
    </source>
</evidence>
<comment type="caution">
    <text evidence="3">The sequence shown here is derived from an EMBL/GenBank/DDBJ whole genome shotgun (WGS) entry which is preliminary data.</text>
</comment>
<protein>
    <submittedName>
        <fullName evidence="3">Uncharacterized protein</fullName>
    </submittedName>
</protein>
<evidence type="ECO:0000256" key="1">
    <source>
        <dbReference type="SAM" id="MobiDB-lite"/>
    </source>
</evidence>
<dbReference type="AlphaFoldDB" id="A0A7Y3SBC6"/>
<name>A0A7Y3SBC6_9HYPH</name>
<evidence type="ECO:0000313" key="4">
    <source>
        <dbReference type="Proteomes" id="UP000519972"/>
    </source>
</evidence>
<dbReference type="EMBL" id="JABFCN010000052">
    <property type="protein sequence ID" value="NNU40564.1"/>
    <property type="molecule type" value="Genomic_DNA"/>
</dbReference>
<evidence type="ECO:0000313" key="3">
    <source>
        <dbReference type="EMBL" id="NNU40564.1"/>
    </source>
</evidence>
<keyword evidence="4" id="KW-1185">Reference proteome</keyword>
<organism evidence="3 4">
    <name type="scientific">Rhizobium sophorae</name>
    <dbReference type="NCBI Taxonomy" id="1535242"/>
    <lineage>
        <taxon>Bacteria</taxon>
        <taxon>Pseudomonadati</taxon>
        <taxon>Pseudomonadota</taxon>
        <taxon>Alphaproteobacteria</taxon>
        <taxon>Hyphomicrobiales</taxon>
        <taxon>Rhizobiaceae</taxon>
        <taxon>Rhizobium/Agrobacterium group</taxon>
        <taxon>Rhizobium</taxon>
    </lineage>
</organism>
<reference evidence="3 4" key="1">
    <citation type="submission" date="2020-02" db="EMBL/GenBank/DDBJ databases">
        <authorList>
            <person name="Sun Q."/>
        </authorList>
    </citation>
    <scope>NUCLEOTIDE SEQUENCE [LARGE SCALE GENOMIC DNA]</scope>
    <source>
        <strain evidence="3 4">CCBAU 03386</strain>
    </source>
</reference>
<feature type="region of interest" description="Disordered" evidence="1">
    <location>
        <begin position="208"/>
        <end position="230"/>
    </location>
</feature>
<dbReference type="Proteomes" id="UP000519972">
    <property type="component" value="Unassembled WGS sequence"/>
</dbReference>
<sequence length="369" mass="39393">MKHLFAEALSAFLISTASTAFAQSMSGVSVGGDRQQLVSIGSSPVATEAMGPHTIEKYKLSGGNELSVTYHRGSGKIVYLETDWGGETAGAFSDFEGFKFGKTTLSEIRTKLGSNGMSFKDRPPVTPTPDGGLALFNSYEVNGSGNIATFVTSVSAVTVKSIKEKGSDPNIGDIATLEAVIVGEKDYLETIWGSDKLTSPNYSAIDWPGNGPGQESKSSPTAFKKPGATDFPVGRVYRGKTAKPNFSGSNAHFRDFRTRIREGMAGGPGFAGEYSVIQFGCGTGCSAVIVASNKTGQPYSFPRGGEDNMYLTLKYQLDSRLMVAQWGSYDSGKCNMEYFDFANGIWSAIAKREIGPLDACYKDIEENGP</sequence>
<feature type="chain" id="PRO_5030815670" evidence="2">
    <location>
        <begin position="23"/>
        <end position="369"/>
    </location>
</feature>
<gene>
    <name evidence="3" type="ORF">G9X64_29590</name>
</gene>
<accession>A0A7Y3SBC6</accession>
<dbReference type="RefSeq" id="WP_171377921.1">
    <property type="nucleotide sequence ID" value="NZ_JABFCN010000052.1"/>
</dbReference>
<proteinExistence type="predicted"/>